<dbReference type="EMBL" id="FLRD01000013">
    <property type="protein sequence ID" value="SBT31216.1"/>
    <property type="molecule type" value="Genomic_DNA"/>
</dbReference>
<name>A0A1A8YKC1_PLAOA</name>
<protein>
    <submittedName>
        <fullName evidence="2">Uncharacterized protein</fullName>
    </submittedName>
</protein>
<reference evidence="3 4" key="2">
    <citation type="submission" date="2016-05" db="EMBL/GenBank/DDBJ databases">
        <authorList>
            <person name="Naeem Raeece"/>
        </authorList>
    </citation>
    <scope>NUCLEOTIDE SEQUENCE [LARGE SCALE GENOMIC DNA]</scope>
</reference>
<dbReference type="Proteomes" id="UP000078555">
    <property type="component" value="Unassembled WGS sequence"/>
</dbReference>
<accession>A0A1A8YKC1</accession>
<reference evidence="2" key="1">
    <citation type="submission" date="2016-05" db="EMBL/GenBank/DDBJ databases">
        <authorList>
            <person name="Lavstsen T."/>
            <person name="Jespersen J.S."/>
        </authorList>
    </citation>
    <scope>NUCLEOTIDE SEQUENCE [LARGE SCALE GENOMIC DNA]</scope>
</reference>
<dbReference type="Proteomes" id="UP000078550">
    <property type="component" value="Unassembled WGS sequence"/>
</dbReference>
<evidence type="ECO:0000313" key="4">
    <source>
        <dbReference type="Proteomes" id="UP000078555"/>
    </source>
</evidence>
<organism evidence="2 3">
    <name type="scientific">Plasmodium ovale wallikeri</name>
    <dbReference type="NCBI Taxonomy" id="864142"/>
    <lineage>
        <taxon>Eukaryota</taxon>
        <taxon>Sar</taxon>
        <taxon>Alveolata</taxon>
        <taxon>Apicomplexa</taxon>
        <taxon>Aconoidasida</taxon>
        <taxon>Haemosporida</taxon>
        <taxon>Plasmodiidae</taxon>
        <taxon>Plasmodium</taxon>
        <taxon>Plasmodium (Plasmodium)</taxon>
    </lineage>
</organism>
<evidence type="ECO:0000313" key="2">
    <source>
        <dbReference type="EMBL" id="SBT31817.1"/>
    </source>
</evidence>
<dbReference type="EMBL" id="FLRE01000024">
    <property type="protein sequence ID" value="SBT31817.1"/>
    <property type="molecule type" value="Genomic_DNA"/>
</dbReference>
<evidence type="ECO:0000313" key="3">
    <source>
        <dbReference type="Proteomes" id="UP000078550"/>
    </source>
</evidence>
<sequence length="88" mass="10006">MCVYLAEASHTHRSSGVTLYERRVLPIPRAFLCMSGDYYPYRRHITNFGQNYSVINTSIPLGIIFSTVHYFLCACPIFSPSQLLPSKS</sequence>
<keyword evidence="4" id="KW-1185">Reference proteome</keyword>
<dbReference type="AlphaFoldDB" id="A0A1A8YKC1"/>
<proteinExistence type="predicted"/>
<gene>
    <name evidence="1" type="ORF">POVWA1_006050</name>
    <name evidence="2" type="ORF">POVWA2_006270</name>
</gene>
<evidence type="ECO:0000313" key="1">
    <source>
        <dbReference type="EMBL" id="SBT31216.1"/>
    </source>
</evidence>